<reference evidence="8 9" key="1">
    <citation type="submission" date="2019-01" db="EMBL/GenBank/DDBJ databases">
        <authorList>
            <person name="Chen W.-M."/>
        </authorList>
    </citation>
    <scope>NUCLEOTIDE SEQUENCE [LARGE SCALE GENOMIC DNA]</scope>
    <source>
        <strain evidence="8 9">BBQ-12</strain>
    </source>
</reference>
<dbReference type="GO" id="GO:0007165">
    <property type="term" value="P:signal transduction"/>
    <property type="evidence" value="ECO:0007669"/>
    <property type="project" value="TreeGrafter"/>
</dbReference>
<dbReference type="GO" id="GO:0008236">
    <property type="term" value="F:serine-type peptidase activity"/>
    <property type="evidence" value="ECO:0007669"/>
    <property type="project" value="UniProtKB-KW"/>
</dbReference>
<dbReference type="Gene3D" id="2.30.42.10">
    <property type="match status" value="1"/>
</dbReference>
<dbReference type="PANTHER" id="PTHR32060:SF22">
    <property type="entry name" value="CARBOXYL-TERMINAL-PROCESSING PEPTIDASE 3, CHLOROPLASTIC"/>
    <property type="match status" value="1"/>
</dbReference>
<dbReference type="SMART" id="SM00245">
    <property type="entry name" value="TSPc"/>
    <property type="match status" value="1"/>
</dbReference>
<comment type="similarity">
    <text evidence="1 5">Belongs to the peptidase S41A family.</text>
</comment>
<dbReference type="SUPFAM" id="SSF50156">
    <property type="entry name" value="PDZ domain-like"/>
    <property type="match status" value="1"/>
</dbReference>
<dbReference type="RefSeq" id="WP_128196806.1">
    <property type="nucleotide sequence ID" value="NZ_SACJ01000011.1"/>
</dbReference>
<proteinExistence type="inferred from homology"/>
<name>A0A3S3SS67_9FLAO</name>
<keyword evidence="4 5" id="KW-0720">Serine protease</keyword>
<dbReference type="InterPro" id="IPR004447">
    <property type="entry name" value="Peptidase_S41A"/>
</dbReference>
<dbReference type="InterPro" id="IPR040573">
    <property type="entry name" value="TSP_N"/>
</dbReference>
<dbReference type="EMBL" id="SACJ01000011">
    <property type="protein sequence ID" value="RVT73107.1"/>
    <property type="molecule type" value="Genomic_DNA"/>
</dbReference>
<keyword evidence="9" id="KW-1185">Reference proteome</keyword>
<dbReference type="InterPro" id="IPR020992">
    <property type="entry name" value="Tail_Prtase_C"/>
</dbReference>
<dbReference type="PANTHER" id="PTHR32060">
    <property type="entry name" value="TAIL-SPECIFIC PROTEASE"/>
    <property type="match status" value="1"/>
</dbReference>
<organism evidence="8 9">
    <name type="scientific">Flavobacterium sufflavum</name>
    <dbReference type="NCBI Taxonomy" id="1921138"/>
    <lineage>
        <taxon>Bacteria</taxon>
        <taxon>Pseudomonadati</taxon>
        <taxon>Bacteroidota</taxon>
        <taxon>Flavobacteriia</taxon>
        <taxon>Flavobacteriales</taxon>
        <taxon>Flavobacteriaceae</taxon>
        <taxon>Flavobacterium</taxon>
    </lineage>
</organism>
<dbReference type="Pfam" id="PF00595">
    <property type="entry name" value="PDZ"/>
    <property type="match status" value="1"/>
</dbReference>
<dbReference type="GO" id="GO:0030288">
    <property type="term" value="C:outer membrane-bounded periplasmic space"/>
    <property type="evidence" value="ECO:0007669"/>
    <property type="project" value="TreeGrafter"/>
</dbReference>
<dbReference type="InterPro" id="IPR001478">
    <property type="entry name" value="PDZ"/>
</dbReference>
<dbReference type="CDD" id="cd07560">
    <property type="entry name" value="Peptidase_S41_CPP"/>
    <property type="match status" value="1"/>
</dbReference>
<dbReference type="Pfam" id="PF11818">
    <property type="entry name" value="DUF3340"/>
    <property type="match status" value="1"/>
</dbReference>
<dbReference type="Proteomes" id="UP000285211">
    <property type="component" value="Unassembled WGS sequence"/>
</dbReference>
<feature type="domain" description="PDZ" evidence="7">
    <location>
        <begin position="286"/>
        <end position="356"/>
    </location>
</feature>
<keyword evidence="2 5" id="KW-0645">Protease</keyword>
<dbReference type="NCBIfam" id="TIGR00225">
    <property type="entry name" value="prc"/>
    <property type="match status" value="1"/>
</dbReference>
<comment type="caution">
    <text evidence="8">The sequence shown here is derived from an EMBL/GenBank/DDBJ whole genome shotgun (WGS) entry which is preliminary data.</text>
</comment>
<dbReference type="SMART" id="SM00228">
    <property type="entry name" value="PDZ"/>
    <property type="match status" value="1"/>
</dbReference>
<dbReference type="OrthoDB" id="9812068at2"/>
<dbReference type="PROSITE" id="PS50106">
    <property type="entry name" value="PDZ"/>
    <property type="match status" value="1"/>
</dbReference>
<dbReference type="Gene3D" id="3.90.226.10">
    <property type="entry name" value="2-enoyl-CoA Hydratase, Chain A, domain 1"/>
    <property type="match status" value="1"/>
</dbReference>
<dbReference type="AlphaFoldDB" id="A0A3S3SS67"/>
<dbReference type="Pfam" id="PF17804">
    <property type="entry name" value="TSP_NTD"/>
    <property type="match status" value="1"/>
</dbReference>
<dbReference type="InterPro" id="IPR036034">
    <property type="entry name" value="PDZ_sf"/>
</dbReference>
<evidence type="ECO:0000313" key="8">
    <source>
        <dbReference type="EMBL" id="RVT73107.1"/>
    </source>
</evidence>
<evidence type="ECO:0000256" key="3">
    <source>
        <dbReference type="ARBA" id="ARBA00022801"/>
    </source>
</evidence>
<gene>
    <name evidence="8" type="ORF">EOD40_14710</name>
</gene>
<sequence length="756" mass="86256">MNTIISLMKRNYKILLAVVFLSVTLFAFKLKSASEADPDKDKLLLELLTFVLEKGHYNPATIDDNLSKGIYKDYIQALDPSKRFFLQSDIDEFSKYELELDDELINKDLTFFNLTYERLMQRMKESQGLYKEILKTPFDYTVDESFNTDYEKAPYAKTNAELKERWRKQLKLTTLSSLTDRLKMQENKGKVSNDATSIPLNPLEEVEDNAVETTKKEVSKEDSKPKSFEELEKSTRESTSKSLDEYFGFMKDLDRNDWFSVYINSITARFDPHTNYFAPEEKERFDVSISGTLEGIGARLQKKNEYTEISELISGGPAWRGKQLEAGDLVMKVAQGNAEPVDVVGMRLDDVVKKIKGPKGTEVRLTIKKVDGTIKVISIIRDIVEIEETYAKSSIVNKNGLKYGIIYLPKFYINFENKDGRDAGKDIALEVERLKQAKVDGIVLDVRDDGGGSLSTVVDIAGLFIEQGPIVQIKSAGRKKEVLYDKDKKIEWDGPLVIMVNSFSASASEILAAAIQDYKRGVIIGSKQTYGKGTVQNVIDLNQFVRSNELGDLGALKTTTQKFYRINGGSTQLEGVSSDVVMPDRYSYLKMGERDVENAMPWDKIDPADYTVWKNNANFAKAILQSKERIAANPQFKLIEENAKWIDTRSEENEYSLNIDKFRKAQTAIEEKAKKFKPIFDYKNELKFTSLPYEMEQITKDNVLKEKRDRWHESLSKDIYVEEALNVLDDLQTKVNLKNTALPVSKLKKEKLAKTF</sequence>
<evidence type="ECO:0000256" key="6">
    <source>
        <dbReference type="SAM" id="MobiDB-lite"/>
    </source>
</evidence>
<dbReference type="GO" id="GO:0006508">
    <property type="term" value="P:proteolysis"/>
    <property type="evidence" value="ECO:0007669"/>
    <property type="project" value="UniProtKB-KW"/>
</dbReference>
<accession>A0A3S3SS67</accession>
<evidence type="ECO:0000259" key="7">
    <source>
        <dbReference type="PROSITE" id="PS50106"/>
    </source>
</evidence>
<dbReference type="InterPro" id="IPR029045">
    <property type="entry name" value="ClpP/crotonase-like_dom_sf"/>
</dbReference>
<dbReference type="InterPro" id="IPR005151">
    <property type="entry name" value="Tail-specific_protease"/>
</dbReference>
<evidence type="ECO:0000256" key="2">
    <source>
        <dbReference type="ARBA" id="ARBA00022670"/>
    </source>
</evidence>
<dbReference type="Pfam" id="PF03572">
    <property type="entry name" value="Peptidase_S41"/>
    <property type="match status" value="1"/>
</dbReference>
<evidence type="ECO:0000256" key="5">
    <source>
        <dbReference type="RuleBase" id="RU004404"/>
    </source>
</evidence>
<feature type="compositionally biased region" description="Basic and acidic residues" evidence="6">
    <location>
        <begin position="213"/>
        <end position="235"/>
    </location>
</feature>
<feature type="region of interest" description="Disordered" evidence="6">
    <location>
        <begin position="186"/>
        <end position="235"/>
    </location>
</feature>
<dbReference type="CDD" id="cd06782">
    <property type="entry name" value="cpPDZ_CPP-like"/>
    <property type="match status" value="1"/>
</dbReference>
<protein>
    <submittedName>
        <fullName evidence="8">Tail-specific protease</fullName>
    </submittedName>
</protein>
<keyword evidence="3 5" id="KW-0378">Hydrolase</keyword>
<dbReference type="GO" id="GO:0004175">
    <property type="term" value="F:endopeptidase activity"/>
    <property type="evidence" value="ECO:0007669"/>
    <property type="project" value="TreeGrafter"/>
</dbReference>
<evidence type="ECO:0000256" key="1">
    <source>
        <dbReference type="ARBA" id="ARBA00009179"/>
    </source>
</evidence>
<evidence type="ECO:0000256" key="4">
    <source>
        <dbReference type="ARBA" id="ARBA00022825"/>
    </source>
</evidence>
<evidence type="ECO:0000313" key="9">
    <source>
        <dbReference type="Proteomes" id="UP000285211"/>
    </source>
</evidence>
<dbReference type="SUPFAM" id="SSF52096">
    <property type="entry name" value="ClpP/crotonase"/>
    <property type="match status" value="1"/>
</dbReference>